<sequence>MFTGDPEDIVMNSLHFADETLTTEQFALSVPVFMDDFWETIYGTSSTHRTDYIDWPAMKYRVFNLDDVKPRVPVEEPGPFSIGGSDPTVIPTEVAVVASFESQGMPGEVYQRKYNRIYIGALANKAMDPATATSFPVVDPEFQQGIVTAMENLLIALPGPGTLWVQVSNAGGTQRVLPVIGGWVDNSPDTQRRRSVKASNRITWAAS</sequence>
<dbReference type="AlphaFoldDB" id="A0A0H5Q578"/>
<protein>
    <submittedName>
        <fullName evidence="1">Uncharacterized protein</fullName>
    </submittedName>
</protein>
<evidence type="ECO:0000313" key="1">
    <source>
        <dbReference type="EMBL" id="CRY96600.1"/>
    </source>
</evidence>
<dbReference type="EMBL" id="LN853741">
    <property type="protein sequence ID" value="CRY96600.1"/>
    <property type="molecule type" value="Genomic_DNA"/>
</dbReference>
<name>A0A0H5Q578_9ZZZZ</name>
<accession>A0A0H5Q578</accession>
<organism evidence="1">
    <name type="scientific">uncultured prokaryote</name>
    <dbReference type="NCBI Taxonomy" id="198431"/>
    <lineage>
        <taxon>unclassified sequences</taxon>
        <taxon>environmental samples</taxon>
    </lineage>
</organism>
<reference evidence="1" key="1">
    <citation type="submission" date="2015-06" db="EMBL/GenBank/DDBJ databases">
        <authorList>
            <person name="Joergensen T."/>
        </authorList>
    </citation>
    <scope>NUCLEOTIDE SEQUENCE</scope>
    <source>
        <strain evidence="1">RGFK1164</strain>
    </source>
</reference>
<reference evidence="1" key="2">
    <citation type="submission" date="2015-07" db="EMBL/GenBank/DDBJ databases">
        <title>Plasmids, circular viruses and viroids from rat gut.</title>
        <authorList>
            <person name="Jorgensen T.J."/>
            <person name="Hansen M.A."/>
            <person name="Xu Z."/>
            <person name="Tabak M.A."/>
            <person name="Sorensen S.J."/>
            <person name="Hansen L.H."/>
        </authorList>
    </citation>
    <scope>NUCLEOTIDE SEQUENCE</scope>
    <source>
        <strain evidence="1">RGFK1164</strain>
    </source>
</reference>
<proteinExistence type="predicted"/>